<dbReference type="EMBL" id="BARU01016605">
    <property type="protein sequence ID" value="GAH50397.1"/>
    <property type="molecule type" value="Genomic_DNA"/>
</dbReference>
<reference evidence="1" key="1">
    <citation type="journal article" date="2014" name="Front. Microbiol.">
        <title>High frequency of phylogenetically diverse reductive dehalogenase-homologous genes in deep subseafloor sedimentary metagenomes.</title>
        <authorList>
            <person name="Kawai M."/>
            <person name="Futagami T."/>
            <person name="Toyoda A."/>
            <person name="Takaki Y."/>
            <person name="Nishi S."/>
            <person name="Hori S."/>
            <person name="Arai W."/>
            <person name="Tsubouchi T."/>
            <person name="Morono Y."/>
            <person name="Uchiyama I."/>
            <person name="Ito T."/>
            <person name="Fujiyama A."/>
            <person name="Inagaki F."/>
            <person name="Takami H."/>
        </authorList>
    </citation>
    <scope>NUCLEOTIDE SEQUENCE</scope>
    <source>
        <strain evidence="1">Expedition CK06-06</strain>
    </source>
</reference>
<gene>
    <name evidence="1" type="ORF">S03H2_27595</name>
</gene>
<organism evidence="1">
    <name type="scientific">marine sediment metagenome</name>
    <dbReference type="NCBI Taxonomy" id="412755"/>
    <lineage>
        <taxon>unclassified sequences</taxon>
        <taxon>metagenomes</taxon>
        <taxon>ecological metagenomes</taxon>
    </lineage>
</organism>
<evidence type="ECO:0000313" key="1">
    <source>
        <dbReference type="EMBL" id="GAH50397.1"/>
    </source>
</evidence>
<comment type="caution">
    <text evidence="1">The sequence shown here is derived from an EMBL/GenBank/DDBJ whole genome shotgun (WGS) entry which is preliminary data.</text>
</comment>
<dbReference type="AlphaFoldDB" id="X1FZG4"/>
<accession>X1FZG4</accession>
<feature type="non-terminal residue" evidence="1">
    <location>
        <position position="1"/>
    </location>
</feature>
<protein>
    <submittedName>
        <fullName evidence="1">Uncharacterized protein</fullName>
    </submittedName>
</protein>
<sequence>GAKGYNFYATGQFRLPDLPADPAPSENNYDGEIASKSGGFLHLYRAGTWRLIDSSSVDIATELLLIPISRLE</sequence>
<proteinExistence type="predicted"/>
<name>X1FZG4_9ZZZZ</name>